<evidence type="ECO:0008006" key="4">
    <source>
        <dbReference type="Google" id="ProtNLM"/>
    </source>
</evidence>
<dbReference type="OrthoDB" id="48306at2759"/>
<dbReference type="PANTHER" id="PTHR21530">
    <property type="entry name" value="PHEROMONE SHUTDOWN PROTEIN"/>
    <property type="match status" value="1"/>
</dbReference>
<dbReference type="InterPro" id="IPR046345">
    <property type="entry name" value="TraB_PrgY-like"/>
</dbReference>
<reference evidence="2" key="1">
    <citation type="submission" date="2021-12" db="EMBL/GenBank/DDBJ databases">
        <authorList>
            <person name="King R."/>
        </authorList>
    </citation>
    <scope>NUCLEOTIDE SEQUENCE</scope>
</reference>
<feature type="region of interest" description="Disordered" evidence="1">
    <location>
        <begin position="1"/>
        <end position="21"/>
    </location>
</feature>
<evidence type="ECO:0000256" key="1">
    <source>
        <dbReference type="SAM" id="MobiDB-lite"/>
    </source>
</evidence>
<dbReference type="Pfam" id="PF01963">
    <property type="entry name" value="TraB_PrgY_gumN"/>
    <property type="match status" value="1"/>
</dbReference>
<organism evidence="2 3">
    <name type="scientific">Diatraea saccharalis</name>
    <name type="common">sugarcane borer</name>
    <dbReference type="NCBI Taxonomy" id="40085"/>
    <lineage>
        <taxon>Eukaryota</taxon>
        <taxon>Metazoa</taxon>
        <taxon>Ecdysozoa</taxon>
        <taxon>Arthropoda</taxon>
        <taxon>Hexapoda</taxon>
        <taxon>Insecta</taxon>
        <taxon>Pterygota</taxon>
        <taxon>Neoptera</taxon>
        <taxon>Endopterygota</taxon>
        <taxon>Lepidoptera</taxon>
        <taxon>Glossata</taxon>
        <taxon>Ditrysia</taxon>
        <taxon>Pyraloidea</taxon>
        <taxon>Crambidae</taxon>
        <taxon>Crambinae</taxon>
        <taxon>Diatraea</taxon>
    </lineage>
</organism>
<accession>A0A9P0G1R4</accession>
<feature type="compositionally biased region" description="Basic and acidic residues" evidence="1">
    <location>
        <begin position="57"/>
        <end position="67"/>
    </location>
</feature>
<feature type="compositionally biased region" description="Basic and acidic residues" evidence="1">
    <location>
        <begin position="11"/>
        <end position="21"/>
    </location>
</feature>
<feature type="region of interest" description="Disordered" evidence="1">
    <location>
        <begin position="44"/>
        <end position="91"/>
    </location>
</feature>
<evidence type="ECO:0000313" key="2">
    <source>
        <dbReference type="EMBL" id="CAH0749591.1"/>
    </source>
</evidence>
<name>A0A9P0G1R4_9NEOP</name>
<proteinExistence type="predicted"/>
<dbReference type="EMBL" id="OU893344">
    <property type="protein sequence ID" value="CAH0749591.1"/>
    <property type="molecule type" value="Genomic_DNA"/>
</dbReference>
<protein>
    <recommendedName>
        <fullName evidence="4">TraB domain-containing protein</fullName>
    </recommendedName>
</protein>
<dbReference type="CDD" id="cd14726">
    <property type="entry name" value="TraB_PrgY-like"/>
    <property type="match status" value="1"/>
</dbReference>
<dbReference type="PANTHER" id="PTHR21530:SF7">
    <property type="entry name" value="TRAB DOMAIN-CONTAINING PROTEIN"/>
    <property type="match status" value="1"/>
</dbReference>
<reference evidence="2" key="2">
    <citation type="submission" date="2022-10" db="EMBL/GenBank/DDBJ databases">
        <authorList>
            <consortium name="ENA_rothamsted_submissions"/>
            <consortium name="culmorum"/>
            <person name="King R."/>
        </authorList>
    </citation>
    <scope>NUCLEOTIDE SEQUENCE</scope>
</reference>
<gene>
    <name evidence="2" type="ORF">DIATSA_LOCUS3038</name>
</gene>
<evidence type="ECO:0000313" key="3">
    <source>
        <dbReference type="Proteomes" id="UP001153714"/>
    </source>
</evidence>
<dbReference type="InterPro" id="IPR002816">
    <property type="entry name" value="TraB/PrgY/GumN_fam"/>
</dbReference>
<sequence length="356" mass="39551">MDTASKLGGNAKKDLGEDALLHKSDMSGVKCDIVNECQMFIRAEDGGGDANVSMTNDKTENKNEKPKFVTSTPEQKRESTSDNQIADSNPECDIEGVPDLPMDDGLPSTVTILDAPDGGKVYLVGTAHFSLQSQEDVSRVIQEVNPHIVMVELCEQRTNILLLDEEIILREAKNINIKKIRATMAQNGVFNGLMYILLLNMSAHITRELGMAPGGEFRRAMAEAKKIPNCIVHLGDRAIDITLHRAIASLSWGQTIRFIWHLLTSNQTISVEEVEKCKQKKMLEDMLEEMAEEFPALKRVFVVERDMYLCYSLQVAALQTRPEPCRIVGVVGIGHVAGIVEHWGKIKQQDIAPLLK</sequence>
<dbReference type="AlphaFoldDB" id="A0A9P0G1R4"/>
<dbReference type="Proteomes" id="UP001153714">
    <property type="component" value="Chromosome 13"/>
</dbReference>
<keyword evidence="3" id="KW-1185">Reference proteome</keyword>